<sequence length="223" mass="23993">MHQTGYPDWDAAMARDDHAKLNAIIGRDAQGATRDLQRACGGGGSQGIKGVKKFDRWFDGFTGHVLDIQHANQLYPATSDSVLSCDSLLWLSEPPRLHFLLDRLDSLPLFCTNPGAVPGSTDSFIVCRLRGHSRAGGRAALGSPREHQGDQVAPPSGPGLGGLRVACADSWTQWPDDEEGGDDEPTSELTDGNAFTMEPWSETRTPALVVALGNTRPSHMYGI</sequence>
<evidence type="ECO:0000256" key="1">
    <source>
        <dbReference type="SAM" id="MobiDB-lite"/>
    </source>
</evidence>
<comment type="caution">
    <text evidence="2">The sequence shown here is derived from an EMBL/GenBank/DDBJ whole genome shotgun (WGS) entry which is preliminary data.</text>
</comment>
<name>A0A427Y873_9TREE</name>
<dbReference type="EMBL" id="RSCD01000017">
    <property type="protein sequence ID" value="RSH87291.1"/>
    <property type="molecule type" value="Genomic_DNA"/>
</dbReference>
<proteinExistence type="predicted"/>
<reference evidence="2 3" key="1">
    <citation type="submission" date="2018-11" db="EMBL/GenBank/DDBJ databases">
        <title>Genome sequence of Saitozyma podzolica DSM 27192.</title>
        <authorList>
            <person name="Aliyu H."/>
            <person name="Gorte O."/>
            <person name="Ochsenreither K."/>
        </authorList>
    </citation>
    <scope>NUCLEOTIDE SEQUENCE [LARGE SCALE GENOMIC DNA]</scope>
    <source>
        <strain evidence="2 3">DSM 27192</strain>
    </source>
</reference>
<feature type="compositionally biased region" description="Acidic residues" evidence="1">
    <location>
        <begin position="175"/>
        <end position="186"/>
    </location>
</feature>
<feature type="region of interest" description="Disordered" evidence="1">
    <location>
        <begin position="172"/>
        <end position="194"/>
    </location>
</feature>
<dbReference type="AlphaFoldDB" id="A0A427Y873"/>
<organism evidence="2 3">
    <name type="scientific">Saitozyma podzolica</name>
    <dbReference type="NCBI Taxonomy" id="1890683"/>
    <lineage>
        <taxon>Eukaryota</taxon>
        <taxon>Fungi</taxon>
        <taxon>Dikarya</taxon>
        <taxon>Basidiomycota</taxon>
        <taxon>Agaricomycotina</taxon>
        <taxon>Tremellomycetes</taxon>
        <taxon>Tremellales</taxon>
        <taxon>Trimorphomycetaceae</taxon>
        <taxon>Saitozyma</taxon>
    </lineage>
</organism>
<protein>
    <submittedName>
        <fullName evidence="2">Uncharacterized protein</fullName>
    </submittedName>
</protein>
<accession>A0A427Y873</accession>
<evidence type="ECO:0000313" key="3">
    <source>
        <dbReference type="Proteomes" id="UP000279259"/>
    </source>
</evidence>
<evidence type="ECO:0000313" key="2">
    <source>
        <dbReference type="EMBL" id="RSH87291.1"/>
    </source>
</evidence>
<keyword evidence="3" id="KW-1185">Reference proteome</keyword>
<gene>
    <name evidence="2" type="ORF">EHS25_003200</name>
</gene>
<dbReference type="Proteomes" id="UP000279259">
    <property type="component" value="Unassembled WGS sequence"/>
</dbReference>